<dbReference type="SUPFAM" id="SSF81383">
    <property type="entry name" value="F-box domain"/>
    <property type="match status" value="1"/>
</dbReference>
<evidence type="ECO:0000313" key="3">
    <source>
        <dbReference type="Proteomes" id="UP001163823"/>
    </source>
</evidence>
<dbReference type="KEGG" id="qsa:O6P43_011070"/>
<dbReference type="InterPro" id="IPR036047">
    <property type="entry name" value="F-box-like_dom_sf"/>
</dbReference>
<dbReference type="Proteomes" id="UP001163823">
    <property type="component" value="Chromosome 4"/>
</dbReference>
<protein>
    <submittedName>
        <fullName evidence="2">F-box protein PP2-B15-like</fullName>
    </submittedName>
</protein>
<dbReference type="CDD" id="cd22162">
    <property type="entry name" value="F-box_AtSKIP3-like"/>
    <property type="match status" value="1"/>
</dbReference>
<dbReference type="PANTHER" id="PTHR32278:SF15">
    <property type="entry name" value="F-BOX PROTEIN PP2-B13-RELATED"/>
    <property type="match status" value="1"/>
</dbReference>
<reference evidence="2" key="1">
    <citation type="journal article" date="2023" name="Science">
        <title>Elucidation of the pathway for biosynthesis of saponin adjuvants from the soapbark tree.</title>
        <authorList>
            <person name="Reed J."/>
            <person name="Orme A."/>
            <person name="El-Demerdash A."/>
            <person name="Owen C."/>
            <person name="Martin L.B.B."/>
            <person name="Misra R.C."/>
            <person name="Kikuchi S."/>
            <person name="Rejzek M."/>
            <person name="Martin A.C."/>
            <person name="Harkess A."/>
            <person name="Leebens-Mack J."/>
            <person name="Louveau T."/>
            <person name="Stephenson M.J."/>
            <person name="Osbourn A."/>
        </authorList>
    </citation>
    <scope>NUCLEOTIDE SEQUENCE</scope>
    <source>
        <strain evidence="2">S10</strain>
    </source>
</reference>
<dbReference type="PANTHER" id="PTHR32278">
    <property type="entry name" value="F-BOX DOMAIN-CONTAINING PROTEIN"/>
    <property type="match status" value="1"/>
</dbReference>
<dbReference type="EMBL" id="JARAOO010000004">
    <property type="protein sequence ID" value="KAJ7973313.1"/>
    <property type="molecule type" value="Genomic_DNA"/>
</dbReference>
<gene>
    <name evidence="2" type="ORF">O6P43_011070</name>
</gene>
<dbReference type="Pfam" id="PF00646">
    <property type="entry name" value="F-box"/>
    <property type="match status" value="1"/>
</dbReference>
<name>A0AAD7VF23_QUISA</name>
<dbReference type="InterPro" id="IPR025886">
    <property type="entry name" value="PP2-like"/>
</dbReference>
<proteinExistence type="predicted"/>
<accession>A0AAD7VF23</accession>
<dbReference type="PROSITE" id="PS50181">
    <property type="entry name" value="FBOX"/>
    <property type="match status" value="1"/>
</dbReference>
<sequence length="287" mass="32478">MAVGVGFSNMDMLPEECVSTILSFTSPPEACRSSLVSSTFRSASESDIVWEKFLPSDYENILSRAVTPLKFSSKKELFYGLCSSLLIDDGNKSFKLDKFSGKESYILSARELSITWSNDPMYWTWKQIPESRFPRAVELRTISWLEIEGKINTKLLAPTTTYGAYLIMKVSNRAYGLDSMPCEISIEMGNIVQTGFAILCPKDRNKQQMGSLFFANHVEMLRMLMIQIQCNGHVPCKREDGWMEIELGEFFSGENDDEVKMSLMEVNGYQLKGGLIIEGIEVRPKKV</sequence>
<keyword evidence="3" id="KW-1185">Reference proteome</keyword>
<organism evidence="2 3">
    <name type="scientific">Quillaja saponaria</name>
    <name type="common">Soap bark tree</name>
    <dbReference type="NCBI Taxonomy" id="32244"/>
    <lineage>
        <taxon>Eukaryota</taxon>
        <taxon>Viridiplantae</taxon>
        <taxon>Streptophyta</taxon>
        <taxon>Embryophyta</taxon>
        <taxon>Tracheophyta</taxon>
        <taxon>Spermatophyta</taxon>
        <taxon>Magnoliopsida</taxon>
        <taxon>eudicotyledons</taxon>
        <taxon>Gunneridae</taxon>
        <taxon>Pentapetalae</taxon>
        <taxon>rosids</taxon>
        <taxon>fabids</taxon>
        <taxon>Fabales</taxon>
        <taxon>Quillajaceae</taxon>
        <taxon>Quillaja</taxon>
    </lineage>
</organism>
<dbReference type="Pfam" id="PF14299">
    <property type="entry name" value="PP2"/>
    <property type="match status" value="1"/>
</dbReference>
<dbReference type="Gene3D" id="1.20.1280.50">
    <property type="match status" value="1"/>
</dbReference>
<dbReference type="AlphaFoldDB" id="A0AAD7VF23"/>
<dbReference type="InterPro" id="IPR001810">
    <property type="entry name" value="F-box_dom"/>
</dbReference>
<dbReference type="SMART" id="SM00256">
    <property type="entry name" value="FBOX"/>
    <property type="match status" value="1"/>
</dbReference>
<feature type="domain" description="F-box" evidence="1">
    <location>
        <begin position="7"/>
        <end position="53"/>
    </location>
</feature>
<evidence type="ECO:0000313" key="2">
    <source>
        <dbReference type="EMBL" id="KAJ7973313.1"/>
    </source>
</evidence>
<evidence type="ECO:0000259" key="1">
    <source>
        <dbReference type="PROSITE" id="PS50181"/>
    </source>
</evidence>
<comment type="caution">
    <text evidence="2">The sequence shown here is derived from an EMBL/GenBank/DDBJ whole genome shotgun (WGS) entry which is preliminary data.</text>
</comment>